<keyword evidence="3" id="KW-1185">Reference proteome</keyword>
<dbReference type="AlphaFoldDB" id="A0A8J3GWB8"/>
<accession>A0A8J3GWB8</accession>
<dbReference type="EMBL" id="BNCJ01000003">
    <property type="protein sequence ID" value="GHF45097.1"/>
    <property type="molecule type" value="Genomic_DNA"/>
</dbReference>
<dbReference type="Proteomes" id="UP000626220">
    <property type="component" value="Unassembled WGS sequence"/>
</dbReference>
<protein>
    <submittedName>
        <fullName evidence="2">Uncharacterized protein</fullName>
    </submittedName>
</protein>
<evidence type="ECO:0000313" key="3">
    <source>
        <dbReference type="Proteomes" id="UP000626220"/>
    </source>
</evidence>
<comment type="caution">
    <text evidence="2">The sequence shown here is derived from an EMBL/GenBank/DDBJ whole genome shotgun (WGS) entry which is preliminary data.</text>
</comment>
<feature type="transmembrane region" description="Helical" evidence="1">
    <location>
        <begin position="15"/>
        <end position="35"/>
    </location>
</feature>
<evidence type="ECO:0000256" key="1">
    <source>
        <dbReference type="SAM" id="Phobius"/>
    </source>
</evidence>
<organism evidence="2 3">
    <name type="scientific">Seohaeicola zhoushanensis</name>
    <dbReference type="NCBI Taxonomy" id="1569283"/>
    <lineage>
        <taxon>Bacteria</taxon>
        <taxon>Pseudomonadati</taxon>
        <taxon>Pseudomonadota</taxon>
        <taxon>Alphaproteobacteria</taxon>
        <taxon>Rhodobacterales</taxon>
        <taxon>Roseobacteraceae</taxon>
        <taxon>Seohaeicola</taxon>
    </lineage>
</organism>
<gene>
    <name evidence="2" type="ORF">GCM10017056_15860</name>
</gene>
<name>A0A8J3GWB8_9RHOB</name>
<dbReference type="RefSeq" id="WP_189679530.1">
    <property type="nucleotide sequence ID" value="NZ_BNCJ01000003.1"/>
</dbReference>
<reference evidence="2" key="1">
    <citation type="journal article" date="2014" name="Int. J. Syst. Evol. Microbiol.">
        <title>Complete genome sequence of Corynebacterium casei LMG S-19264T (=DSM 44701T), isolated from a smear-ripened cheese.</title>
        <authorList>
            <consortium name="US DOE Joint Genome Institute (JGI-PGF)"/>
            <person name="Walter F."/>
            <person name="Albersmeier A."/>
            <person name="Kalinowski J."/>
            <person name="Ruckert C."/>
        </authorList>
    </citation>
    <scope>NUCLEOTIDE SEQUENCE</scope>
    <source>
        <strain evidence="2">KCTC 42650</strain>
    </source>
</reference>
<sequence length="64" mass="6417">MSDQTHSTLSGGNGALAFILGGVVVALLVLGWIIFGGKLPGTDQPDIRIELPGGKAVEGTVTGN</sequence>
<proteinExistence type="predicted"/>
<keyword evidence="1" id="KW-1133">Transmembrane helix</keyword>
<keyword evidence="1" id="KW-0472">Membrane</keyword>
<evidence type="ECO:0000313" key="2">
    <source>
        <dbReference type="EMBL" id="GHF45097.1"/>
    </source>
</evidence>
<keyword evidence="1" id="KW-0812">Transmembrane</keyword>
<reference evidence="2" key="2">
    <citation type="submission" date="2020-09" db="EMBL/GenBank/DDBJ databases">
        <authorList>
            <person name="Sun Q."/>
            <person name="Kim S."/>
        </authorList>
    </citation>
    <scope>NUCLEOTIDE SEQUENCE</scope>
    <source>
        <strain evidence="2">KCTC 42650</strain>
    </source>
</reference>